<dbReference type="RefSeq" id="WP_123235335.1">
    <property type="nucleotide sequence ID" value="NZ_RJSG01000003.1"/>
</dbReference>
<gene>
    <name evidence="2" type="ORF">EFL95_17300</name>
</gene>
<feature type="transmembrane region" description="Helical" evidence="1">
    <location>
        <begin position="142"/>
        <end position="161"/>
    </location>
</feature>
<dbReference type="OrthoDB" id="3791064at2"/>
<comment type="caution">
    <text evidence="2">The sequence shown here is derived from an EMBL/GenBank/DDBJ whole genome shotgun (WGS) entry which is preliminary data.</text>
</comment>
<dbReference type="Proteomes" id="UP000277094">
    <property type="component" value="Unassembled WGS sequence"/>
</dbReference>
<sequence length="237" mass="24653">MIALSIGATSVAHGIHYAVLGVGLAGLLALLGPQLVGGRRGTSFRDEHSLRVRALSEQISDGTLGLRITPAPSVTLTREPVDLAGARYLPLAVVSSAAAAGVHAAVGPEHFREQVLFGLFFAGSALAQICWSALMALRPSRALLVAAVIGNSAVLVLWLTTRTVGLPGLLPNPEAVGPWDLCCGAWELIVVITSARALRTHVDLRLPAWADWEPVARFWAIGSVLALLALTLSGAGA</sequence>
<evidence type="ECO:0000313" key="2">
    <source>
        <dbReference type="EMBL" id="RNL77749.1"/>
    </source>
</evidence>
<evidence type="ECO:0000256" key="1">
    <source>
        <dbReference type="SAM" id="Phobius"/>
    </source>
</evidence>
<feature type="transmembrane region" description="Helical" evidence="1">
    <location>
        <begin position="15"/>
        <end position="36"/>
    </location>
</feature>
<proteinExistence type="predicted"/>
<feature type="transmembrane region" description="Helical" evidence="1">
    <location>
        <begin position="88"/>
        <end position="108"/>
    </location>
</feature>
<name>A0A3N0DQ25_9ACTN</name>
<dbReference type="EMBL" id="RJSG01000003">
    <property type="protein sequence ID" value="RNL77749.1"/>
    <property type="molecule type" value="Genomic_DNA"/>
</dbReference>
<evidence type="ECO:0000313" key="3">
    <source>
        <dbReference type="Proteomes" id="UP000277094"/>
    </source>
</evidence>
<accession>A0A3N0DQ25</accession>
<dbReference type="AlphaFoldDB" id="A0A3N0DQ25"/>
<protein>
    <submittedName>
        <fullName evidence="2">Uncharacterized protein</fullName>
    </submittedName>
</protein>
<reference evidence="2 3" key="1">
    <citation type="submission" date="2018-11" db="EMBL/GenBank/DDBJ databases">
        <authorList>
            <person name="Li F."/>
        </authorList>
    </citation>
    <scope>NUCLEOTIDE SEQUENCE [LARGE SCALE GENOMIC DNA]</scope>
    <source>
        <strain evidence="2 3">KIS18-7</strain>
    </source>
</reference>
<organism evidence="2 3">
    <name type="scientific">Nocardioides marmorisolisilvae</name>
    <dbReference type="NCBI Taxonomy" id="1542737"/>
    <lineage>
        <taxon>Bacteria</taxon>
        <taxon>Bacillati</taxon>
        <taxon>Actinomycetota</taxon>
        <taxon>Actinomycetes</taxon>
        <taxon>Propionibacteriales</taxon>
        <taxon>Nocardioidaceae</taxon>
        <taxon>Nocardioides</taxon>
    </lineage>
</organism>
<feature type="transmembrane region" description="Helical" evidence="1">
    <location>
        <begin position="114"/>
        <end position="135"/>
    </location>
</feature>
<keyword evidence="1" id="KW-0812">Transmembrane</keyword>
<keyword evidence="1" id="KW-0472">Membrane</keyword>
<keyword evidence="1" id="KW-1133">Transmembrane helix</keyword>
<keyword evidence="3" id="KW-1185">Reference proteome</keyword>
<feature type="transmembrane region" description="Helical" evidence="1">
    <location>
        <begin position="216"/>
        <end position="235"/>
    </location>
</feature>